<dbReference type="NCBIfam" id="TIGR04183">
    <property type="entry name" value="Por_Secre_tail"/>
    <property type="match status" value="1"/>
</dbReference>
<dbReference type="InterPro" id="IPR052721">
    <property type="entry name" value="ET_Amicyanin"/>
</dbReference>
<dbReference type="InterPro" id="IPR026444">
    <property type="entry name" value="Secre_tail"/>
</dbReference>
<feature type="signal peptide" evidence="2">
    <location>
        <begin position="1"/>
        <end position="18"/>
    </location>
</feature>
<reference evidence="4 5" key="1">
    <citation type="submission" date="2024-04" db="EMBL/GenBank/DDBJ databases">
        <title>Flavobacterium sp. DGU11 16S ribosomal RNA gene Genome sequencing and assembly.</title>
        <authorList>
            <person name="Park S."/>
        </authorList>
    </citation>
    <scope>NUCLEOTIDE SEQUENCE [LARGE SCALE GENOMIC DNA]</scope>
    <source>
        <strain evidence="4 5">DGU11</strain>
    </source>
</reference>
<proteinExistence type="predicted"/>
<dbReference type="PANTHER" id="PTHR36507:SF1">
    <property type="entry name" value="BLL1555 PROTEIN"/>
    <property type="match status" value="1"/>
</dbReference>
<evidence type="ECO:0000313" key="5">
    <source>
        <dbReference type="Proteomes" id="UP001464555"/>
    </source>
</evidence>
<keyword evidence="5" id="KW-1185">Reference proteome</keyword>
<accession>A0ABU9I1I6</accession>
<dbReference type="EMBL" id="JBBYHR010000013">
    <property type="protein sequence ID" value="MEL1246284.1"/>
    <property type="molecule type" value="Genomic_DNA"/>
</dbReference>
<dbReference type="InterPro" id="IPR008972">
    <property type="entry name" value="Cupredoxin"/>
</dbReference>
<dbReference type="RefSeq" id="WP_341698579.1">
    <property type="nucleotide sequence ID" value="NZ_JBBYHR010000013.1"/>
</dbReference>
<dbReference type="Gene3D" id="2.60.40.420">
    <property type="entry name" value="Cupredoxins - blue copper proteins"/>
    <property type="match status" value="1"/>
</dbReference>
<evidence type="ECO:0000259" key="3">
    <source>
        <dbReference type="Pfam" id="PF18962"/>
    </source>
</evidence>
<feature type="domain" description="Secretion system C-terminal sorting" evidence="3">
    <location>
        <begin position="121"/>
        <end position="183"/>
    </location>
</feature>
<comment type="caution">
    <text evidence="4">The sequence shown here is derived from an EMBL/GenBank/DDBJ whole genome shotgun (WGS) entry which is preliminary data.</text>
</comment>
<evidence type="ECO:0000256" key="1">
    <source>
        <dbReference type="ARBA" id="ARBA00022729"/>
    </source>
</evidence>
<evidence type="ECO:0000256" key="2">
    <source>
        <dbReference type="SAM" id="SignalP"/>
    </source>
</evidence>
<dbReference type="SUPFAM" id="SSF49503">
    <property type="entry name" value="Cupredoxins"/>
    <property type="match status" value="1"/>
</dbReference>
<name>A0ABU9I1I6_9FLAO</name>
<feature type="chain" id="PRO_5047221430" evidence="2">
    <location>
        <begin position="19"/>
        <end position="190"/>
    </location>
</feature>
<evidence type="ECO:0000313" key="4">
    <source>
        <dbReference type="EMBL" id="MEL1246284.1"/>
    </source>
</evidence>
<dbReference type="Pfam" id="PF18962">
    <property type="entry name" value="Por_Secre_tail"/>
    <property type="match status" value="1"/>
</dbReference>
<sequence>MKRNLLFALLLASAGMNAQTTHVISWFMGVSSTAASKTINAGDTVKWTWDDSAPHTVTSTSGVETFNSGQLIGSNKEFSRVFTVVGATNYHCSIHAMMQGTITTEQVMGVEDLKKQEFEFFPNPVTDVLTINSKSVIDRVEVYDQNGRLIVNTTAGNPSVKLYMDNYSAGTYYVKAFSGNATKNVTVVKK</sequence>
<organism evidence="4 5">
    <name type="scientific">Flavobacterium arundinis</name>
    <dbReference type="NCBI Taxonomy" id="3139143"/>
    <lineage>
        <taxon>Bacteria</taxon>
        <taxon>Pseudomonadati</taxon>
        <taxon>Bacteroidota</taxon>
        <taxon>Flavobacteriia</taxon>
        <taxon>Flavobacteriales</taxon>
        <taxon>Flavobacteriaceae</taxon>
        <taxon>Flavobacterium</taxon>
    </lineage>
</organism>
<dbReference type="Proteomes" id="UP001464555">
    <property type="component" value="Unassembled WGS sequence"/>
</dbReference>
<keyword evidence="1 2" id="KW-0732">Signal</keyword>
<protein>
    <submittedName>
        <fullName evidence="4">T9SS type A sorting domain-containing protein</fullName>
    </submittedName>
</protein>
<gene>
    <name evidence="4" type="ORF">AAEO56_18565</name>
</gene>
<dbReference type="PANTHER" id="PTHR36507">
    <property type="entry name" value="BLL1555 PROTEIN"/>
    <property type="match status" value="1"/>
</dbReference>